<comment type="subcellular location">
    <subcellularLocation>
        <location evidence="1">Membrane</location>
        <topology evidence="1">Multi-pass membrane protein</topology>
    </subcellularLocation>
</comment>
<dbReference type="PANTHER" id="PTHR37422">
    <property type="entry name" value="TEICHURONIC ACID BIOSYNTHESIS PROTEIN TUAE"/>
    <property type="match status" value="1"/>
</dbReference>
<keyword evidence="2 5" id="KW-0812">Transmembrane</keyword>
<feature type="transmembrane region" description="Helical" evidence="5">
    <location>
        <begin position="55"/>
        <end position="74"/>
    </location>
</feature>
<evidence type="ECO:0000256" key="3">
    <source>
        <dbReference type="ARBA" id="ARBA00022989"/>
    </source>
</evidence>
<dbReference type="PANTHER" id="PTHR37422:SF21">
    <property type="entry name" value="EXOQ-LIKE PROTEIN"/>
    <property type="match status" value="1"/>
</dbReference>
<keyword evidence="4 5" id="KW-0472">Membrane</keyword>
<dbReference type="STRING" id="721133.SAMN05216176_102578"/>
<evidence type="ECO:0000256" key="4">
    <source>
        <dbReference type="ARBA" id="ARBA00023136"/>
    </source>
</evidence>
<evidence type="ECO:0000259" key="6">
    <source>
        <dbReference type="Pfam" id="PF04932"/>
    </source>
</evidence>
<dbReference type="Proteomes" id="UP000007374">
    <property type="component" value="Unassembled WGS sequence"/>
</dbReference>
<feature type="transmembrane region" description="Helical" evidence="5">
    <location>
        <begin position="80"/>
        <end position="99"/>
    </location>
</feature>
<evidence type="ECO:0000313" key="7">
    <source>
        <dbReference type="EMBL" id="EKF40922.1"/>
    </source>
</evidence>
<feature type="transmembrane region" description="Helical" evidence="5">
    <location>
        <begin position="111"/>
        <end position="130"/>
    </location>
</feature>
<protein>
    <submittedName>
        <fullName evidence="7">O-antigen polymerase</fullName>
    </submittedName>
</protein>
<dbReference type="Pfam" id="PF04932">
    <property type="entry name" value="Wzy_C"/>
    <property type="match status" value="1"/>
</dbReference>
<name>K2PID3_9HYPH</name>
<gene>
    <name evidence="7" type="ORF">NA8A_18562</name>
</gene>
<evidence type="ECO:0000313" key="8">
    <source>
        <dbReference type="Proteomes" id="UP000007374"/>
    </source>
</evidence>
<dbReference type="eggNOG" id="COG3307">
    <property type="taxonomic scope" value="Bacteria"/>
</dbReference>
<dbReference type="EMBL" id="AMSI01000014">
    <property type="protein sequence ID" value="EKF40922.1"/>
    <property type="molecule type" value="Genomic_DNA"/>
</dbReference>
<sequence>MILSVLIISFRPFQPAGAQLLGQGGDIVNQLGFGTLGALSLASLFTLTDRRVLSALLSPWWLLLFGFLFLSILNTPAPSATMRSAAFSIIGIISMAAVLTLPRDADAFSRVLMVSACAILGLSYAGLVLFPNEAIHQGGEVEFQHAGLWRGVFTHKNIAGPVMASLSFVGIYLWRRGWRVSGGTIFILAMIFVAHTGSKTTAGTVPLAGLLVILPGMFGLRALVPIAVAIAFVGTGVATLGIVFIEPVKALANHMMPDLTYTGRTALWEFMGEMIAQHPWRGYGFESFWLTDVVLTSDQPFDRSWDIRGIVHGHNSYLDLAIAMGLPALAIALVTFVVTPLRDYWRTPLYRENVFMADLFMMIVTFTLLNGFLESFFFRRADPVWMFFVMAVLGLRLTGRFRVPSRVAR</sequence>
<feature type="transmembrane region" description="Helical" evidence="5">
    <location>
        <begin position="220"/>
        <end position="245"/>
    </location>
</feature>
<feature type="transmembrane region" description="Helical" evidence="5">
    <location>
        <begin position="359"/>
        <end position="377"/>
    </location>
</feature>
<reference evidence="7 8" key="1">
    <citation type="journal article" date="2012" name="J. Bacteriol.">
        <title>Genome Sequence of Nitratireductor indicus Type Strain C115.</title>
        <authorList>
            <person name="Lai Q."/>
            <person name="Li G."/>
            <person name="Yu Z."/>
            <person name="Shao Z."/>
        </authorList>
    </citation>
    <scope>NUCLEOTIDE SEQUENCE [LARGE SCALE GENOMIC DNA]</scope>
    <source>
        <strain evidence="7 8">C115</strain>
    </source>
</reference>
<dbReference type="GO" id="GO:0016020">
    <property type="term" value="C:membrane"/>
    <property type="evidence" value="ECO:0007669"/>
    <property type="project" value="UniProtKB-SubCell"/>
</dbReference>
<feature type="transmembrane region" description="Helical" evidence="5">
    <location>
        <begin position="158"/>
        <end position="174"/>
    </location>
</feature>
<keyword evidence="8" id="KW-1185">Reference proteome</keyword>
<evidence type="ECO:0000256" key="5">
    <source>
        <dbReference type="SAM" id="Phobius"/>
    </source>
</evidence>
<evidence type="ECO:0000256" key="1">
    <source>
        <dbReference type="ARBA" id="ARBA00004141"/>
    </source>
</evidence>
<accession>K2PID3</accession>
<dbReference type="InterPro" id="IPR007016">
    <property type="entry name" value="O-antigen_ligase-rel_domated"/>
</dbReference>
<feature type="domain" description="O-antigen ligase-related" evidence="6">
    <location>
        <begin position="185"/>
        <end position="332"/>
    </location>
</feature>
<dbReference type="InterPro" id="IPR051533">
    <property type="entry name" value="WaaL-like"/>
</dbReference>
<feature type="transmembrane region" description="Helical" evidence="5">
    <location>
        <begin position="28"/>
        <end position="48"/>
    </location>
</feature>
<evidence type="ECO:0000256" key="2">
    <source>
        <dbReference type="ARBA" id="ARBA00022692"/>
    </source>
</evidence>
<dbReference type="AlphaFoldDB" id="K2PID3"/>
<feature type="transmembrane region" description="Helical" evidence="5">
    <location>
        <begin position="317"/>
        <end position="339"/>
    </location>
</feature>
<feature type="transmembrane region" description="Helical" evidence="5">
    <location>
        <begin position="186"/>
        <end position="214"/>
    </location>
</feature>
<proteinExistence type="predicted"/>
<dbReference type="PATRIC" id="fig|1231190.3.peg.3838"/>
<keyword evidence="3 5" id="KW-1133">Transmembrane helix</keyword>
<comment type="caution">
    <text evidence="7">The sequence shown here is derived from an EMBL/GenBank/DDBJ whole genome shotgun (WGS) entry which is preliminary data.</text>
</comment>
<organism evidence="7 8">
    <name type="scientific">Nitratireductor indicus C115</name>
    <dbReference type="NCBI Taxonomy" id="1231190"/>
    <lineage>
        <taxon>Bacteria</taxon>
        <taxon>Pseudomonadati</taxon>
        <taxon>Pseudomonadota</taxon>
        <taxon>Alphaproteobacteria</taxon>
        <taxon>Hyphomicrobiales</taxon>
        <taxon>Phyllobacteriaceae</taxon>
        <taxon>Nitratireductor</taxon>
    </lineage>
</organism>